<reference evidence="4" key="1">
    <citation type="journal article" date="2014" name="Int. J. Syst. Evol. Microbiol.">
        <title>Complete genome sequence of Corynebacterium casei LMG S-19264T (=DSM 44701T), isolated from a smear-ripened cheese.</title>
        <authorList>
            <consortium name="US DOE Joint Genome Institute (JGI-PGF)"/>
            <person name="Walter F."/>
            <person name="Albersmeier A."/>
            <person name="Kalinowski J."/>
            <person name="Ruckert C."/>
        </authorList>
    </citation>
    <scope>NUCLEOTIDE SEQUENCE</scope>
    <source>
        <strain evidence="4">CGMCC 1.12924</strain>
    </source>
</reference>
<organism evidence="4 5">
    <name type="scientific">Planktosalinus lacus</name>
    <dbReference type="NCBI Taxonomy" id="1526573"/>
    <lineage>
        <taxon>Bacteria</taxon>
        <taxon>Pseudomonadati</taxon>
        <taxon>Bacteroidota</taxon>
        <taxon>Flavobacteriia</taxon>
        <taxon>Flavobacteriales</taxon>
        <taxon>Flavobacteriaceae</taxon>
        <taxon>Planktosalinus</taxon>
    </lineage>
</organism>
<evidence type="ECO:0000259" key="3">
    <source>
        <dbReference type="Pfam" id="PF01643"/>
    </source>
</evidence>
<dbReference type="GO" id="GO:0006633">
    <property type="term" value="P:fatty acid biosynthetic process"/>
    <property type="evidence" value="ECO:0007669"/>
    <property type="project" value="InterPro"/>
</dbReference>
<name>A0A8J2V822_9FLAO</name>
<dbReference type="AlphaFoldDB" id="A0A8J2V822"/>
<dbReference type="PANTHER" id="PTHR31793:SF27">
    <property type="entry name" value="NOVEL THIOESTERASE SUPERFAMILY DOMAIN AND SAPOSIN A-TYPE DOMAIN CONTAINING PROTEIN (0610012H03RIK)"/>
    <property type="match status" value="1"/>
</dbReference>
<evidence type="ECO:0000313" key="4">
    <source>
        <dbReference type="EMBL" id="GGD82043.1"/>
    </source>
</evidence>
<sequence>MNHFQTEITVPASAIDNLNHVNNVVYLQWIQDVAAQHWNESTDFALREKLAWVVVNHFIEYKAPAFEKDVLILKTRVEKYSGVTSERHTEIIRKADNKLLVKAKTLWCLLDKNTGKPMRITDDLIAKFP</sequence>
<dbReference type="Pfam" id="PF01643">
    <property type="entry name" value="Acyl-ACP_TE"/>
    <property type="match status" value="1"/>
</dbReference>
<dbReference type="InterPro" id="IPR050563">
    <property type="entry name" value="4-hydroxybenzoyl-CoA_TE"/>
</dbReference>
<dbReference type="EMBL" id="BMGK01000001">
    <property type="protein sequence ID" value="GGD82043.1"/>
    <property type="molecule type" value="Genomic_DNA"/>
</dbReference>
<keyword evidence="2" id="KW-0378">Hydrolase</keyword>
<dbReference type="RefSeq" id="WP_188438750.1">
    <property type="nucleotide sequence ID" value="NZ_BMGK01000001.1"/>
</dbReference>
<comment type="caution">
    <text evidence="4">The sequence shown here is derived from an EMBL/GenBank/DDBJ whole genome shotgun (WGS) entry which is preliminary data.</text>
</comment>
<dbReference type="GO" id="GO:0047617">
    <property type="term" value="F:fatty acyl-CoA hydrolase activity"/>
    <property type="evidence" value="ECO:0007669"/>
    <property type="project" value="TreeGrafter"/>
</dbReference>
<dbReference type="SUPFAM" id="SSF54637">
    <property type="entry name" value="Thioesterase/thiol ester dehydrase-isomerase"/>
    <property type="match status" value="1"/>
</dbReference>
<evidence type="ECO:0000256" key="2">
    <source>
        <dbReference type="ARBA" id="ARBA00022801"/>
    </source>
</evidence>
<accession>A0A8J2V822</accession>
<dbReference type="CDD" id="cd00586">
    <property type="entry name" value="4HBT"/>
    <property type="match status" value="1"/>
</dbReference>
<reference evidence="4" key="2">
    <citation type="submission" date="2020-09" db="EMBL/GenBank/DDBJ databases">
        <authorList>
            <person name="Sun Q."/>
            <person name="Zhou Y."/>
        </authorList>
    </citation>
    <scope>NUCLEOTIDE SEQUENCE</scope>
    <source>
        <strain evidence="4">CGMCC 1.12924</strain>
    </source>
</reference>
<gene>
    <name evidence="4" type="ORF">GCM10011312_02960</name>
</gene>
<protein>
    <submittedName>
        <fullName evidence="4">Thioesterase</fullName>
    </submittedName>
</protein>
<evidence type="ECO:0000256" key="1">
    <source>
        <dbReference type="ARBA" id="ARBA00005953"/>
    </source>
</evidence>
<feature type="domain" description="Acyl-ACP thioesterase N-terminal hotdog" evidence="3">
    <location>
        <begin position="3"/>
        <end position="127"/>
    </location>
</feature>
<dbReference type="PANTHER" id="PTHR31793">
    <property type="entry name" value="4-HYDROXYBENZOYL-COA THIOESTERASE FAMILY MEMBER"/>
    <property type="match status" value="1"/>
</dbReference>
<evidence type="ECO:0000313" key="5">
    <source>
        <dbReference type="Proteomes" id="UP000652231"/>
    </source>
</evidence>
<comment type="similarity">
    <text evidence="1">Belongs to the 4-hydroxybenzoyl-CoA thioesterase family.</text>
</comment>
<dbReference type="InterPro" id="IPR029069">
    <property type="entry name" value="HotDog_dom_sf"/>
</dbReference>
<dbReference type="InterPro" id="IPR002864">
    <property type="entry name" value="Acyl-ACP_thioesterase_NHD"/>
</dbReference>
<dbReference type="Proteomes" id="UP000652231">
    <property type="component" value="Unassembled WGS sequence"/>
</dbReference>
<proteinExistence type="inferred from homology"/>
<dbReference type="Gene3D" id="3.10.129.10">
    <property type="entry name" value="Hotdog Thioesterase"/>
    <property type="match status" value="1"/>
</dbReference>
<keyword evidence="5" id="KW-1185">Reference proteome</keyword>